<organism evidence="1 2">
    <name type="scientific">Rotaria sordida</name>
    <dbReference type="NCBI Taxonomy" id="392033"/>
    <lineage>
        <taxon>Eukaryota</taxon>
        <taxon>Metazoa</taxon>
        <taxon>Spiralia</taxon>
        <taxon>Gnathifera</taxon>
        <taxon>Rotifera</taxon>
        <taxon>Eurotatoria</taxon>
        <taxon>Bdelloidea</taxon>
        <taxon>Philodinida</taxon>
        <taxon>Philodinidae</taxon>
        <taxon>Rotaria</taxon>
    </lineage>
</organism>
<comment type="caution">
    <text evidence="1">The sequence shown here is derived from an EMBL/GenBank/DDBJ whole genome shotgun (WGS) entry which is preliminary data.</text>
</comment>
<accession>A0A819T3Y6</accession>
<evidence type="ECO:0000313" key="1">
    <source>
        <dbReference type="EMBL" id="CAF4072426.1"/>
    </source>
</evidence>
<dbReference type="AlphaFoldDB" id="A0A819T3Y6"/>
<evidence type="ECO:0000313" key="2">
    <source>
        <dbReference type="Proteomes" id="UP000663836"/>
    </source>
</evidence>
<gene>
    <name evidence="1" type="ORF">JBS370_LOCUS30233</name>
</gene>
<reference evidence="1" key="1">
    <citation type="submission" date="2021-02" db="EMBL/GenBank/DDBJ databases">
        <authorList>
            <person name="Nowell W R."/>
        </authorList>
    </citation>
    <scope>NUCLEOTIDE SEQUENCE</scope>
</reference>
<dbReference type="EMBL" id="CAJOBD010006860">
    <property type="protein sequence ID" value="CAF4072426.1"/>
    <property type="molecule type" value="Genomic_DNA"/>
</dbReference>
<name>A0A819T3Y6_9BILA</name>
<dbReference type="Proteomes" id="UP000663836">
    <property type="component" value="Unassembled WGS sequence"/>
</dbReference>
<sequence>MWPSGIAYGGYSGYPYGGYSGYPYGGYSGYPYGGYSGYPYGGYNLCDDYDDYDDYDEYDEYDEYNGYDENDEYDEYDGYPYGGYSAGITCLDFLSKQNILAMTLSYNYENDADLQLASNDVTKANMFFRHVSALETNPKEEKNNR</sequence>
<proteinExistence type="predicted"/>
<protein>
    <submittedName>
        <fullName evidence="1">Uncharacterized protein</fullName>
    </submittedName>
</protein>